<evidence type="ECO:0000259" key="8">
    <source>
        <dbReference type="PROSITE" id="PS50943"/>
    </source>
</evidence>
<dbReference type="Gene3D" id="1.10.260.40">
    <property type="entry name" value="lambda repressor-like DNA-binding domains"/>
    <property type="match status" value="1"/>
</dbReference>
<dbReference type="OrthoDB" id="4507225at2"/>
<dbReference type="Gene3D" id="1.25.40.10">
    <property type="entry name" value="Tetratricopeptide repeat domain"/>
    <property type="match status" value="2"/>
</dbReference>
<feature type="domain" description="HTH cro/C1-type" evidence="8">
    <location>
        <begin position="7"/>
        <end position="62"/>
    </location>
</feature>
<dbReference type="GO" id="GO:0006355">
    <property type="term" value="P:regulation of DNA-templated transcription"/>
    <property type="evidence" value="ECO:0007669"/>
    <property type="project" value="InterPro"/>
</dbReference>
<protein>
    <recommendedName>
        <fullName evidence="12">XRE family transcriptional regulator</fullName>
    </recommendedName>
</protein>
<dbReference type="InterPro" id="IPR027417">
    <property type="entry name" value="P-loop_NTPase"/>
</dbReference>
<keyword evidence="4" id="KW-0804">Transcription</keyword>
<keyword evidence="2" id="KW-0805">Transcription regulation</keyword>
<evidence type="ECO:0008006" key="12">
    <source>
        <dbReference type="Google" id="ProtNLM"/>
    </source>
</evidence>
<organism evidence="10 11">
    <name type="scientific">Amycolatopsis coloradensis</name>
    <dbReference type="NCBI Taxonomy" id="76021"/>
    <lineage>
        <taxon>Bacteria</taxon>
        <taxon>Bacillati</taxon>
        <taxon>Actinomycetota</taxon>
        <taxon>Actinomycetes</taxon>
        <taxon>Pseudonocardiales</taxon>
        <taxon>Pseudonocardiaceae</taxon>
        <taxon>Amycolatopsis</taxon>
    </lineage>
</organism>
<dbReference type="Pfam" id="PF13424">
    <property type="entry name" value="TPR_12"/>
    <property type="match status" value="1"/>
</dbReference>
<dbReference type="Pfam" id="PF00931">
    <property type="entry name" value="NB-ARC"/>
    <property type="match status" value="1"/>
</dbReference>
<dbReference type="PRINTS" id="PR00364">
    <property type="entry name" value="DISEASERSIST"/>
</dbReference>
<evidence type="ECO:0000256" key="1">
    <source>
        <dbReference type="ARBA" id="ARBA00005820"/>
    </source>
</evidence>
<evidence type="ECO:0000256" key="3">
    <source>
        <dbReference type="ARBA" id="ARBA00023125"/>
    </source>
</evidence>
<dbReference type="SMART" id="SM00530">
    <property type="entry name" value="HTH_XRE"/>
    <property type="match status" value="1"/>
</dbReference>
<dbReference type="Gene3D" id="1.10.10.10">
    <property type="entry name" value="Winged helix-like DNA-binding domain superfamily/Winged helix DNA-binding domain"/>
    <property type="match status" value="1"/>
</dbReference>
<dbReference type="InterPro" id="IPR001387">
    <property type="entry name" value="Cro/C1-type_HTH"/>
</dbReference>
<sequence>MTLGKALRAYRARNGITQNELALRAGLSVRTLRDIERESSPRPHPRSVRKLVEVTGLSAVEITSGTALRIDVLGPMIVRDGGRRIDIGAPKLRRLLGLLALRANEPVAQSDIVDFVWVEDIPATYRDLVHTYVSRIRRLLRTNGSTAQLRRIGTGYQLTVTAGQCDALEFTVLATDAAAQHEAGRLWTAEEVYEKALTLWRGPVLADFGPEAHQHPAVVALTQRWMTVVLTYADLAFARGRHQDALPRLRKVTEVEPLHEGANARIVLALAATGQRQAAIRLFHEISGRLREFFGVDPGSELRAAYRRCLGPDRATPSRDENPRAPAQLPPDSTAFLGRARQLAELDAFLNVADGSRRTARVIVLTGSAGVGKTALAVHWAHRVSHRFPDGQLYYDLHGFSGTVARSAGDALTAFLTGLGVKSTSVPHDVEARAAMLRSVLADREVLLVLDNVTGPEQVLPILPANPRSAVAVTSRNDLSALGLRTDARFIELDVLGDREAVTLLARLLGRSPATPALAELSDLCARLPLALRIAAANLARGASYGGLDDYVTALREGNRLAGLTLGRNGGVAVQAAFDLSYATLGPGSARLFRLLGLVPSADVSIAALAALAGLTVEHTMDLVDQLVGAHLLQPRVSDRYQVHDLLRLYAAQLCSEVDSASDRSLAGQRLSEHYLHAAKAMTDRAYPGMLRLCSLPETRCRAEEIAVAPADWLAAERGNLAASVLHAAEHGPRELSWQLTDVLRGYLWRNYDVATWRSMAEAALTAAQREGNESAEAAMHYSLGAAHRSCGHDPLAAKRHLRRAERMFRDLGMPAGQAAALDCLGTVLHQTGRSRRALTVLGQSVELCRRAGFTVGLAKALCTLGFVAADLGLAEFARESLLEALALNEELDDQHLEASALHNLSRVHHHASRYDEAMDGFHRALAIRIEIGDLEGRAATLRAIGHLSDSAGEDATAQRYWHEALAVFDRIGHPAATSIRSLLRGRGLGSPPAFARAASSLARP</sequence>
<gene>
    <name evidence="10" type="ORF">BS329_39460</name>
</gene>
<dbReference type="AlphaFoldDB" id="A0A1R0KEA5"/>
<dbReference type="PANTHER" id="PTHR35807">
    <property type="entry name" value="TRANSCRIPTIONAL REGULATOR REDD-RELATED"/>
    <property type="match status" value="1"/>
</dbReference>
<dbReference type="InterPro" id="IPR036388">
    <property type="entry name" value="WH-like_DNA-bd_sf"/>
</dbReference>
<dbReference type="Pfam" id="PF00486">
    <property type="entry name" value="Trans_reg_C"/>
    <property type="match status" value="1"/>
</dbReference>
<evidence type="ECO:0000256" key="2">
    <source>
        <dbReference type="ARBA" id="ARBA00023015"/>
    </source>
</evidence>
<keyword evidence="11" id="KW-1185">Reference proteome</keyword>
<comment type="caution">
    <text evidence="10">The sequence shown here is derived from an EMBL/GenBank/DDBJ whole genome shotgun (WGS) entry which is preliminary data.</text>
</comment>
<dbReference type="InterPro" id="IPR010982">
    <property type="entry name" value="Lambda_DNA-bd_dom_sf"/>
</dbReference>
<dbReference type="InterPro" id="IPR001867">
    <property type="entry name" value="OmpR/PhoB-type_DNA-bd"/>
</dbReference>
<reference evidence="10 11" key="1">
    <citation type="submission" date="2016-01" db="EMBL/GenBank/DDBJ databases">
        <title>Amycolatopsis coloradensis genome sequencing and assembly.</title>
        <authorList>
            <person name="Mayilraj S."/>
        </authorList>
    </citation>
    <scope>NUCLEOTIDE SEQUENCE [LARGE SCALE GENOMIC DNA]</scope>
    <source>
        <strain evidence="10 11">DSM 44225</strain>
    </source>
</reference>
<evidence type="ECO:0000259" key="9">
    <source>
        <dbReference type="PROSITE" id="PS51755"/>
    </source>
</evidence>
<feature type="DNA-binding region" description="OmpR/PhoB-type" evidence="6">
    <location>
        <begin position="59"/>
        <end position="160"/>
    </location>
</feature>
<dbReference type="GO" id="GO:0000160">
    <property type="term" value="P:phosphorelay signal transduction system"/>
    <property type="evidence" value="ECO:0007669"/>
    <property type="project" value="InterPro"/>
</dbReference>
<dbReference type="PROSITE" id="PS50005">
    <property type="entry name" value="TPR"/>
    <property type="match status" value="1"/>
</dbReference>
<dbReference type="SMART" id="SM01043">
    <property type="entry name" value="BTAD"/>
    <property type="match status" value="1"/>
</dbReference>
<dbReference type="Pfam" id="PF03704">
    <property type="entry name" value="BTAD"/>
    <property type="match status" value="1"/>
</dbReference>
<evidence type="ECO:0000313" key="10">
    <source>
        <dbReference type="EMBL" id="OLZ43402.1"/>
    </source>
</evidence>
<dbReference type="CDD" id="cd15831">
    <property type="entry name" value="BTAD"/>
    <property type="match status" value="1"/>
</dbReference>
<dbReference type="PROSITE" id="PS50943">
    <property type="entry name" value="HTH_CROC1"/>
    <property type="match status" value="1"/>
</dbReference>
<dbReference type="InterPro" id="IPR002182">
    <property type="entry name" value="NB-ARC"/>
</dbReference>
<dbReference type="SMART" id="SM00862">
    <property type="entry name" value="Trans_reg_C"/>
    <property type="match status" value="1"/>
</dbReference>
<evidence type="ECO:0000256" key="5">
    <source>
        <dbReference type="PROSITE-ProRule" id="PRU00339"/>
    </source>
</evidence>
<dbReference type="InterPro" id="IPR005158">
    <property type="entry name" value="BTAD"/>
</dbReference>
<dbReference type="InterPro" id="IPR011990">
    <property type="entry name" value="TPR-like_helical_dom_sf"/>
</dbReference>
<feature type="domain" description="OmpR/PhoB-type" evidence="9">
    <location>
        <begin position="59"/>
        <end position="160"/>
    </location>
</feature>
<dbReference type="SUPFAM" id="SSF47413">
    <property type="entry name" value="lambda repressor-like DNA-binding domains"/>
    <property type="match status" value="1"/>
</dbReference>
<evidence type="ECO:0000313" key="11">
    <source>
        <dbReference type="Proteomes" id="UP000187486"/>
    </source>
</evidence>
<dbReference type="SUPFAM" id="SSF46894">
    <property type="entry name" value="C-terminal effector domain of the bipartite response regulators"/>
    <property type="match status" value="1"/>
</dbReference>
<dbReference type="RefSeq" id="WP_076168459.1">
    <property type="nucleotide sequence ID" value="NZ_JBEZVB010000073.1"/>
</dbReference>
<dbReference type="InterPro" id="IPR016032">
    <property type="entry name" value="Sig_transdc_resp-reg_C-effctor"/>
</dbReference>
<dbReference type="PANTHER" id="PTHR35807:SF1">
    <property type="entry name" value="TRANSCRIPTIONAL REGULATOR REDD"/>
    <property type="match status" value="1"/>
</dbReference>
<proteinExistence type="inferred from homology"/>
<name>A0A1R0KEA5_9PSEU</name>
<keyword evidence="3 6" id="KW-0238">DNA-binding</keyword>
<dbReference type="STRING" id="76021.BS329_39460"/>
<dbReference type="SUPFAM" id="SSF52540">
    <property type="entry name" value="P-loop containing nucleoside triphosphate hydrolases"/>
    <property type="match status" value="1"/>
</dbReference>
<dbReference type="PROSITE" id="PS51755">
    <property type="entry name" value="OMPR_PHOB"/>
    <property type="match status" value="1"/>
</dbReference>
<comment type="similarity">
    <text evidence="1">Belongs to the AfsR/DnrI/RedD regulatory family.</text>
</comment>
<evidence type="ECO:0000256" key="6">
    <source>
        <dbReference type="PROSITE-ProRule" id="PRU01091"/>
    </source>
</evidence>
<keyword evidence="5" id="KW-0802">TPR repeat</keyword>
<dbReference type="CDD" id="cd00093">
    <property type="entry name" value="HTH_XRE"/>
    <property type="match status" value="1"/>
</dbReference>
<dbReference type="GO" id="GO:0043531">
    <property type="term" value="F:ADP binding"/>
    <property type="evidence" value="ECO:0007669"/>
    <property type="project" value="InterPro"/>
</dbReference>
<dbReference type="InterPro" id="IPR019734">
    <property type="entry name" value="TPR_rpt"/>
</dbReference>
<feature type="repeat" description="TPR" evidence="5">
    <location>
        <begin position="899"/>
        <end position="932"/>
    </location>
</feature>
<dbReference type="Pfam" id="PF01381">
    <property type="entry name" value="HTH_3"/>
    <property type="match status" value="1"/>
</dbReference>
<dbReference type="Gene3D" id="3.40.50.300">
    <property type="entry name" value="P-loop containing nucleotide triphosphate hydrolases"/>
    <property type="match status" value="1"/>
</dbReference>
<evidence type="ECO:0000256" key="7">
    <source>
        <dbReference type="SAM" id="MobiDB-lite"/>
    </source>
</evidence>
<accession>A0A1R0KEA5</accession>
<dbReference type="InterPro" id="IPR051677">
    <property type="entry name" value="AfsR-DnrI-RedD_regulator"/>
</dbReference>
<dbReference type="Proteomes" id="UP000187486">
    <property type="component" value="Unassembled WGS sequence"/>
</dbReference>
<dbReference type="SUPFAM" id="SSF48452">
    <property type="entry name" value="TPR-like"/>
    <property type="match status" value="2"/>
</dbReference>
<dbReference type="GO" id="GO:0003677">
    <property type="term" value="F:DNA binding"/>
    <property type="evidence" value="ECO:0007669"/>
    <property type="project" value="UniProtKB-UniRule"/>
</dbReference>
<feature type="region of interest" description="Disordered" evidence="7">
    <location>
        <begin position="312"/>
        <end position="332"/>
    </location>
</feature>
<dbReference type="EMBL" id="MQUQ01000035">
    <property type="protein sequence ID" value="OLZ43402.1"/>
    <property type="molecule type" value="Genomic_DNA"/>
</dbReference>
<dbReference type="SMART" id="SM00028">
    <property type="entry name" value="TPR"/>
    <property type="match status" value="5"/>
</dbReference>
<evidence type="ECO:0000256" key="4">
    <source>
        <dbReference type="ARBA" id="ARBA00023163"/>
    </source>
</evidence>